<organism evidence="2">
    <name type="scientific">marine metagenome</name>
    <dbReference type="NCBI Taxonomy" id="408172"/>
    <lineage>
        <taxon>unclassified sequences</taxon>
        <taxon>metagenomes</taxon>
        <taxon>ecological metagenomes</taxon>
    </lineage>
</organism>
<dbReference type="InterPro" id="IPR037997">
    <property type="entry name" value="Dgk1-like"/>
</dbReference>
<accession>A0A381ST93</accession>
<feature type="transmembrane region" description="Helical" evidence="1">
    <location>
        <begin position="31"/>
        <end position="49"/>
    </location>
</feature>
<evidence type="ECO:0000256" key="1">
    <source>
        <dbReference type="SAM" id="Phobius"/>
    </source>
</evidence>
<feature type="transmembrane region" description="Helical" evidence="1">
    <location>
        <begin position="101"/>
        <end position="122"/>
    </location>
</feature>
<dbReference type="AlphaFoldDB" id="A0A381ST93"/>
<protein>
    <recommendedName>
        <fullName evidence="3">Phosphatidate cytidylyltransferase</fullName>
    </recommendedName>
</protein>
<feature type="transmembrane region" description="Helical" evidence="1">
    <location>
        <begin position="78"/>
        <end position="95"/>
    </location>
</feature>
<proteinExistence type="predicted"/>
<dbReference type="PANTHER" id="PTHR31303:SF1">
    <property type="entry name" value="CTP-DEPENDENT DIACYLGLYCEROL KINASE 1"/>
    <property type="match status" value="1"/>
</dbReference>
<evidence type="ECO:0008006" key="3">
    <source>
        <dbReference type="Google" id="ProtNLM"/>
    </source>
</evidence>
<keyword evidence="1" id="KW-0812">Transmembrane</keyword>
<dbReference type="GO" id="GO:0004143">
    <property type="term" value="F:ATP-dependent diacylglycerol kinase activity"/>
    <property type="evidence" value="ECO:0007669"/>
    <property type="project" value="InterPro"/>
</dbReference>
<reference evidence="2" key="1">
    <citation type="submission" date="2018-05" db="EMBL/GenBank/DDBJ databases">
        <authorList>
            <person name="Lanie J.A."/>
            <person name="Ng W.-L."/>
            <person name="Kazmierczak K.M."/>
            <person name="Andrzejewski T.M."/>
            <person name="Davidsen T.M."/>
            <person name="Wayne K.J."/>
            <person name="Tettelin H."/>
            <person name="Glass J.I."/>
            <person name="Rusch D."/>
            <person name="Podicherti R."/>
            <person name="Tsui H.-C.T."/>
            <person name="Winkler M.E."/>
        </authorList>
    </citation>
    <scope>NUCLEOTIDE SEQUENCE</scope>
</reference>
<dbReference type="PANTHER" id="PTHR31303">
    <property type="entry name" value="CTP-DEPENDENT DIACYLGLYCEROL KINASE 1"/>
    <property type="match status" value="1"/>
</dbReference>
<feature type="transmembrane region" description="Helical" evidence="1">
    <location>
        <begin position="7"/>
        <end position="25"/>
    </location>
</feature>
<evidence type="ECO:0000313" key="2">
    <source>
        <dbReference type="EMBL" id="SVA07242.1"/>
    </source>
</evidence>
<dbReference type="EMBL" id="UINC01003542">
    <property type="protein sequence ID" value="SVA07242.1"/>
    <property type="molecule type" value="Genomic_DNA"/>
</dbReference>
<sequence>MINRGEVSRKLIHLTNVIIPVGYLFLFPSKIHMLIILFFLSVIFIFLDFSRTRIGWIKIIFGKMFNFMLRTHELEGRLTGATWVVIGSFLTVALFQKEIAILALLFMGLGDTVAALFGAQFGRIRIWDKTIEGTLAGLVVCLMVSVCFPGMSVWVRTGGAVSAMIAELIPLPVDDNIRIPIISGTIMMFLSSLSI</sequence>
<keyword evidence="1" id="KW-0472">Membrane</keyword>
<gene>
    <name evidence="2" type="ORF">METZ01_LOCUS60096</name>
</gene>
<feature type="transmembrane region" description="Helical" evidence="1">
    <location>
        <begin position="134"/>
        <end position="157"/>
    </location>
</feature>
<keyword evidence="1" id="KW-1133">Transmembrane helix</keyword>
<name>A0A381ST93_9ZZZZ</name>